<feature type="transmembrane region" description="Helical" evidence="1">
    <location>
        <begin position="32"/>
        <end position="54"/>
    </location>
</feature>
<evidence type="ECO:0000313" key="2">
    <source>
        <dbReference type="EMBL" id="MBM7658698.1"/>
    </source>
</evidence>
<keyword evidence="3" id="KW-1185">Reference proteome</keyword>
<accession>A0ABS2QA79</accession>
<dbReference type="Proteomes" id="UP000823201">
    <property type="component" value="Unassembled WGS sequence"/>
</dbReference>
<gene>
    <name evidence="2" type="ORF">JOC27_002160</name>
</gene>
<organism evidence="2 3">
    <name type="scientific">Sporolactobacillus spathodeae</name>
    <dbReference type="NCBI Taxonomy" id="1465502"/>
    <lineage>
        <taxon>Bacteria</taxon>
        <taxon>Bacillati</taxon>
        <taxon>Bacillota</taxon>
        <taxon>Bacilli</taxon>
        <taxon>Bacillales</taxon>
        <taxon>Sporolactobacillaceae</taxon>
        <taxon>Sporolactobacillus</taxon>
    </lineage>
</organism>
<keyword evidence="1" id="KW-0472">Membrane</keyword>
<evidence type="ECO:0000256" key="1">
    <source>
        <dbReference type="SAM" id="Phobius"/>
    </source>
</evidence>
<name>A0ABS2QA79_9BACL</name>
<dbReference type="InterPro" id="IPR048110">
    <property type="entry name" value="SA1362/YqhP-like"/>
</dbReference>
<protein>
    <submittedName>
        <fullName evidence="2">ABC-type nickel/cobalt efflux system permease component RcnA</fullName>
    </submittedName>
</protein>
<reference evidence="2 3" key="1">
    <citation type="submission" date="2021-01" db="EMBL/GenBank/DDBJ databases">
        <title>Genomic Encyclopedia of Type Strains, Phase IV (KMG-IV): sequencing the most valuable type-strain genomes for metagenomic binning, comparative biology and taxonomic classification.</title>
        <authorList>
            <person name="Goeker M."/>
        </authorList>
    </citation>
    <scope>NUCLEOTIDE SEQUENCE [LARGE SCALE GENOMIC DNA]</scope>
    <source>
        <strain evidence="2 3">DSM 100968</strain>
    </source>
</reference>
<comment type="caution">
    <text evidence="2">The sequence shown here is derived from an EMBL/GenBank/DDBJ whole genome shotgun (WGS) entry which is preliminary data.</text>
</comment>
<sequence>MKHIVHSIIFIALICLGVFGLFSLFFAHPMALFIQIAIVGIIVLIGLFFFQRLLEGPDHRRYKHAAKQSRKHHRFAAYKRLRGMRASRLKVISNRKPNPLKVFNHQSSKDQNHLTVIEGKKNKKKKRVLF</sequence>
<dbReference type="NCBIfam" id="NF041554">
    <property type="entry name" value="SA1362_fam"/>
    <property type="match status" value="1"/>
</dbReference>
<evidence type="ECO:0000313" key="3">
    <source>
        <dbReference type="Proteomes" id="UP000823201"/>
    </source>
</evidence>
<keyword evidence="1" id="KW-0812">Transmembrane</keyword>
<dbReference type="RefSeq" id="WP_205007252.1">
    <property type="nucleotide sequence ID" value="NZ_CBCRXA010000021.1"/>
</dbReference>
<proteinExistence type="predicted"/>
<keyword evidence="1" id="KW-1133">Transmembrane helix</keyword>
<dbReference type="EMBL" id="JAFBEV010000021">
    <property type="protein sequence ID" value="MBM7658698.1"/>
    <property type="molecule type" value="Genomic_DNA"/>
</dbReference>
<feature type="transmembrane region" description="Helical" evidence="1">
    <location>
        <begin position="7"/>
        <end position="26"/>
    </location>
</feature>